<dbReference type="EMBL" id="CDMY01000259">
    <property type="protein sequence ID" value="CEL97954.1"/>
    <property type="molecule type" value="Genomic_DNA"/>
</dbReference>
<dbReference type="InParanoid" id="A0A0G4ELQ8"/>
<dbReference type="OrthoDB" id="441492at2759"/>
<reference evidence="2 3" key="1">
    <citation type="submission" date="2014-11" db="EMBL/GenBank/DDBJ databases">
        <authorList>
            <person name="Zhu J."/>
            <person name="Qi W."/>
            <person name="Song R."/>
        </authorList>
    </citation>
    <scope>NUCLEOTIDE SEQUENCE [LARGE SCALE GENOMIC DNA]</scope>
</reference>
<organism evidence="2 3">
    <name type="scientific">Vitrella brassicaformis (strain CCMP3155)</name>
    <dbReference type="NCBI Taxonomy" id="1169540"/>
    <lineage>
        <taxon>Eukaryota</taxon>
        <taxon>Sar</taxon>
        <taxon>Alveolata</taxon>
        <taxon>Colpodellida</taxon>
        <taxon>Vitrellaceae</taxon>
        <taxon>Vitrella</taxon>
    </lineage>
</organism>
<gene>
    <name evidence="2" type="ORF">Vbra_12401</name>
</gene>
<proteinExistence type="predicted"/>
<dbReference type="Proteomes" id="UP000041254">
    <property type="component" value="Unassembled WGS sequence"/>
</dbReference>
<evidence type="ECO:0000313" key="3">
    <source>
        <dbReference type="Proteomes" id="UP000041254"/>
    </source>
</evidence>
<evidence type="ECO:0000256" key="1">
    <source>
        <dbReference type="SAM" id="MobiDB-lite"/>
    </source>
</evidence>
<sequence>MAPQAPLRLLQHRRDALYATAKNGTQGLLASIEKAARTPHASDPKLWERYAARATALLPQFSPAQLCRLLFGFHCVGVRDTRMLNEVAERLLSGGSEERELSVWGGIRRPLAETRSAEGEADARDGAALVSSEEGEEGEDGPVGAQLWQDFTANDSALLAKALAKHRFFHLPLLRKLTSEVERQLCYFTPADVATLLPAYLTLEEMRQQAVQEGGGDLEWQGDIEVPLLSPTLFEQIITVTERQLHLCPSEYFSKLFASVALFLGHNNMRLAPPSAAADPHPHIHPSLPAYSSPAALRFVSRALRDARRHRAELEPAQLTTVLVGIMRYHEHFQRYPALPPAGEGTRSIGVGSADLPVATNDESNAAESNPFVSSCLSAEERAIIRGWDADRWGRGRLTLGPLPEACDTLEDIVAELAKRPSSLSVGEWVRALQVLGDLKWWDPDKMEGILCHLLKRLHALQPAALLTLTRILTDVYTTWEGTPGTDAKTDSRQIATGMQTVRDMLELIPHEVNGRVAMFSDEDLCELDNVLKRATDLYNPSWCTSHRMWRDKGILKANAALADWRDGVYVEGQGLEATA</sequence>
<protein>
    <submittedName>
        <fullName evidence="2">Uncharacterized protein</fullName>
    </submittedName>
</protein>
<dbReference type="VEuPathDB" id="CryptoDB:Vbra_12401"/>
<keyword evidence="3" id="KW-1185">Reference proteome</keyword>
<dbReference type="AlphaFoldDB" id="A0A0G4ELQ8"/>
<feature type="region of interest" description="Disordered" evidence="1">
    <location>
        <begin position="114"/>
        <end position="144"/>
    </location>
</feature>
<feature type="compositionally biased region" description="Basic and acidic residues" evidence="1">
    <location>
        <begin position="114"/>
        <end position="125"/>
    </location>
</feature>
<evidence type="ECO:0000313" key="2">
    <source>
        <dbReference type="EMBL" id="CEL97954.1"/>
    </source>
</evidence>
<accession>A0A0G4ELQ8</accession>
<name>A0A0G4ELQ8_VITBC</name>